<reference evidence="1" key="2">
    <citation type="submission" date="2023-02" db="EMBL/GenBank/DDBJ databases">
        <authorList>
            <consortium name="DOE Joint Genome Institute"/>
            <person name="Mondo S.J."/>
            <person name="Chang Y."/>
            <person name="Wang Y."/>
            <person name="Ahrendt S."/>
            <person name="Andreopoulos W."/>
            <person name="Barry K."/>
            <person name="Beard J."/>
            <person name="Benny G.L."/>
            <person name="Blankenship S."/>
            <person name="Bonito G."/>
            <person name="Cuomo C."/>
            <person name="Desiro A."/>
            <person name="Gervers K.A."/>
            <person name="Hundley H."/>
            <person name="Kuo A."/>
            <person name="LaButti K."/>
            <person name="Lang B.F."/>
            <person name="Lipzen A."/>
            <person name="O'Donnell K."/>
            <person name="Pangilinan J."/>
            <person name="Reynolds N."/>
            <person name="Sandor L."/>
            <person name="Smith M.W."/>
            <person name="Tsang A."/>
            <person name="Grigoriev I.V."/>
            <person name="Stajich J.E."/>
            <person name="Spatafora J.W."/>
        </authorList>
    </citation>
    <scope>NUCLEOTIDE SEQUENCE</scope>
    <source>
        <strain evidence="1">RSA 2281</strain>
    </source>
</reference>
<proteinExistence type="predicted"/>
<comment type="caution">
    <text evidence="1">The sequence shown here is derived from an EMBL/GenBank/DDBJ whole genome shotgun (WGS) entry which is preliminary data.</text>
</comment>
<feature type="non-terminal residue" evidence="1">
    <location>
        <position position="104"/>
    </location>
</feature>
<accession>A0AAD5JY22</accession>
<dbReference type="AlphaFoldDB" id="A0AAD5JY22"/>
<name>A0AAD5JY22_9FUNG</name>
<dbReference type="EMBL" id="JAIXMP010000017">
    <property type="protein sequence ID" value="KAI9259476.1"/>
    <property type="molecule type" value="Genomic_DNA"/>
</dbReference>
<gene>
    <name evidence="1" type="ORF">BDA99DRAFT_440137</name>
</gene>
<keyword evidence="2" id="KW-1185">Reference proteome</keyword>
<dbReference type="Proteomes" id="UP001209540">
    <property type="component" value="Unassembled WGS sequence"/>
</dbReference>
<organism evidence="1 2">
    <name type="scientific">Phascolomyces articulosus</name>
    <dbReference type="NCBI Taxonomy" id="60185"/>
    <lineage>
        <taxon>Eukaryota</taxon>
        <taxon>Fungi</taxon>
        <taxon>Fungi incertae sedis</taxon>
        <taxon>Mucoromycota</taxon>
        <taxon>Mucoromycotina</taxon>
        <taxon>Mucoromycetes</taxon>
        <taxon>Mucorales</taxon>
        <taxon>Lichtheimiaceae</taxon>
        <taxon>Phascolomyces</taxon>
    </lineage>
</organism>
<protein>
    <submittedName>
        <fullName evidence="1">Uncharacterized protein</fullName>
    </submittedName>
</protein>
<reference evidence="1" key="1">
    <citation type="journal article" date="2022" name="IScience">
        <title>Evolution of zygomycete secretomes and the origins of terrestrial fungal ecologies.</title>
        <authorList>
            <person name="Chang Y."/>
            <person name="Wang Y."/>
            <person name="Mondo S."/>
            <person name="Ahrendt S."/>
            <person name="Andreopoulos W."/>
            <person name="Barry K."/>
            <person name="Beard J."/>
            <person name="Benny G.L."/>
            <person name="Blankenship S."/>
            <person name="Bonito G."/>
            <person name="Cuomo C."/>
            <person name="Desiro A."/>
            <person name="Gervers K.A."/>
            <person name="Hundley H."/>
            <person name="Kuo A."/>
            <person name="LaButti K."/>
            <person name="Lang B.F."/>
            <person name="Lipzen A."/>
            <person name="O'Donnell K."/>
            <person name="Pangilinan J."/>
            <person name="Reynolds N."/>
            <person name="Sandor L."/>
            <person name="Smith M.E."/>
            <person name="Tsang A."/>
            <person name="Grigoriev I.V."/>
            <person name="Stajich J.E."/>
            <person name="Spatafora J.W."/>
        </authorList>
    </citation>
    <scope>NUCLEOTIDE SEQUENCE</scope>
    <source>
        <strain evidence="1">RSA 2281</strain>
    </source>
</reference>
<evidence type="ECO:0000313" key="2">
    <source>
        <dbReference type="Proteomes" id="UP001209540"/>
    </source>
</evidence>
<sequence length="104" mass="11253">NHSQFLEEYAEQKPTCIIKDATASLRDPSRGLTINESIVQQPITNKLPFTPTCSHPESGFLKKIVCPVSWSKVGTPVKVEVPTDCGINLSVFGCLSSHGLIAIS</sequence>
<evidence type="ECO:0000313" key="1">
    <source>
        <dbReference type="EMBL" id="KAI9259476.1"/>
    </source>
</evidence>